<gene>
    <name evidence="11" type="ORF">CBOVIS_LOCUS8226</name>
</gene>
<accession>A0A8S1EWG8</accession>
<dbReference type="EMBL" id="CADEPM010000005">
    <property type="protein sequence ID" value="CAB3406110.1"/>
    <property type="molecule type" value="Genomic_DNA"/>
</dbReference>
<evidence type="ECO:0000256" key="7">
    <source>
        <dbReference type="RuleBase" id="RU003425"/>
    </source>
</evidence>
<evidence type="ECO:0000256" key="6">
    <source>
        <dbReference type="ARBA" id="ARBA00037818"/>
    </source>
</evidence>
<dbReference type="Gene3D" id="2.60.40.10">
    <property type="entry name" value="Immunoglobulins"/>
    <property type="match status" value="1"/>
</dbReference>
<feature type="region of interest" description="Disordered" evidence="8">
    <location>
        <begin position="223"/>
        <end position="255"/>
    </location>
</feature>
<comment type="caution">
    <text evidence="11">The sequence shown here is derived from an EMBL/GenBank/DDBJ whole genome shotgun (WGS) entry which is preliminary data.</text>
</comment>
<dbReference type="PROSITE" id="PS50202">
    <property type="entry name" value="MSP"/>
    <property type="match status" value="1"/>
</dbReference>
<dbReference type="PANTHER" id="PTHR22920:SF21">
    <property type="entry name" value="MAJOR SPERM PROTEIN"/>
    <property type="match status" value="1"/>
</dbReference>
<dbReference type="SUPFAM" id="SSF49354">
    <property type="entry name" value="PapD-like"/>
    <property type="match status" value="1"/>
</dbReference>
<dbReference type="InterPro" id="IPR013783">
    <property type="entry name" value="Ig-like_fold"/>
</dbReference>
<dbReference type="OrthoDB" id="5784816at2759"/>
<sequence length="407" mass="46504">MSDPETVEWFKERIHNQKHFTARHIAHISQISGMEPELIAKIGAGVIFVILALSEQGFILCNFLLTIVPFLLIFVYPDEKPTDESLYTYYSLFGLLTVFDRAFEKITFYYVAKLALFLLLFVPPYKLIDKVDEVIKNLINEANKKSDEKSTRSRKSSKTSLKTAEPAKTENASKEGEGSKKKSLSSHSSTVKVTITEEYYREEELLSPNGTVISRIVKGPYKKERVESENAPDSTRSNPTPATGDEGSRRLKIGQNPMESSSAFNLRSELDGFNSSHIVGPANNLNDMWFFPTEKLVFNAPFDFDNLTYHMKIINNSYHRIAYAVKGNAVPRVMANPPFGVLEVKESRLIAVTVQKFNWNDTDFEKDRLAFDYVILPDTNKEKNFSFKMLQQSTTKRRKNIRIMYNP</sequence>
<comment type="subcellular location">
    <subcellularLocation>
        <location evidence="6">Cell projection</location>
        <location evidence="6">Pseudopodium</location>
    </subcellularLocation>
    <subcellularLocation>
        <location evidence="1">Cytoplasm</location>
        <location evidence="1">Cytoskeleton</location>
    </subcellularLocation>
</comment>
<dbReference type="InterPro" id="IPR000535">
    <property type="entry name" value="MSP_dom"/>
</dbReference>
<keyword evidence="9" id="KW-0472">Membrane</keyword>
<dbReference type="InterPro" id="IPR051155">
    <property type="entry name" value="Nematode_MSP"/>
</dbReference>
<dbReference type="Pfam" id="PF00635">
    <property type="entry name" value="Motile_Sperm"/>
    <property type="match status" value="1"/>
</dbReference>
<feature type="compositionally biased region" description="Polar residues" evidence="8">
    <location>
        <begin position="231"/>
        <end position="241"/>
    </location>
</feature>
<evidence type="ECO:0000256" key="5">
    <source>
        <dbReference type="ARBA" id="ARBA00037744"/>
    </source>
</evidence>
<feature type="compositionally biased region" description="Basic and acidic residues" evidence="8">
    <location>
        <begin position="165"/>
        <end position="180"/>
    </location>
</feature>
<evidence type="ECO:0000256" key="3">
    <source>
        <dbReference type="ARBA" id="ARBA00023212"/>
    </source>
</evidence>
<protein>
    <recommendedName>
        <fullName evidence="7">Major sperm protein</fullName>
    </recommendedName>
</protein>
<evidence type="ECO:0000313" key="12">
    <source>
        <dbReference type="Proteomes" id="UP000494206"/>
    </source>
</evidence>
<keyword evidence="9" id="KW-0812">Transmembrane</keyword>
<feature type="transmembrane region" description="Helical" evidence="9">
    <location>
        <begin position="110"/>
        <end position="128"/>
    </location>
</feature>
<feature type="domain" description="MSP" evidence="10">
    <location>
        <begin position="287"/>
        <end position="406"/>
    </location>
</feature>
<dbReference type="AlphaFoldDB" id="A0A8S1EWG8"/>
<keyword evidence="3 7" id="KW-0206">Cytoskeleton</keyword>
<evidence type="ECO:0000313" key="11">
    <source>
        <dbReference type="EMBL" id="CAB3406110.1"/>
    </source>
</evidence>
<dbReference type="GO" id="GO:0005856">
    <property type="term" value="C:cytoskeleton"/>
    <property type="evidence" value="ECO:0007669"/>
    <property type="project" value="UniProtKB-SubCell"/>
</dbReference>
<organism evidence="11 12">
    <name type="scientific">Caenorhabditis bovis</name>
    <dbReference type="NCBI Taxonomy" id="2654633"/>
    <lineage>
        <taxon>Eukaryota</taxon>
        <taxon>Metazoa</taxon>
        <taxon>Ecdysozoa</taxon>
        <taxon>Nematoda</taxon>
        <taxon>Chromadorea</taxon>
        <taxon>Rhabditida</taxon>
        <taxon>Rhabditina</taxon>
        <taxon>Rhabditomorpha</taxon>
        <taxon>Rhabditoidea</taxon>
        <taxon>Rhabditidae</taxon>
        <taxon>Peloderinae</taxon>
        <taxon>Caenorhabditis</taxon>
    </lineage>
</organism>
<keyword evidence="9" id="KW-1133">Transmembrane helix</keyword>
<dbReference type="PANTHER" id="PTHR22920">
    <property type="entry name" value="MAJOR SPERM PROTEIN"/>
    <property type="match status" value="1"/>
</dbReference>
<feature type="region of interest" description="Disordered" evidence="8">
    <location>
        <begin position="146"/>
        <end position="187"/>
    </location>
</feature>
<feature type="transmembrane region" description="Helical" evidence="9">
    <location>
        <begin position="42"/>
        <end position="75"/>
    </location>
</feature>
<keyword evidence="2" id="KW-0963">Cytoplasm</keyword>
<dbReference type="InterPro" id="IPR008962">
    <property type="entry name" value="PapD-like_sf"/>
</dbReference>
<evidence type="ECO:0000256" key="1">
    <source>
        <dbReference type="ARBA" id="ARBA00004245"/>
    </source>
</evidence>
<proteinExistence type="predicted"/>
<name>A0A8S1EWG8_9PELO</name>
<dbReference type="Proteomes" id="UP000494206">
    <property type="component" value="Unassembled WGS sequence"/>
</dbReference>
<keyword evidence="4" id="KW-0966">Cell projection</keyword>
<evidence type="ECO:0000256" key="9">
    <source>
        <dbReference type="SAM" id="Phobius"/>
    </source>
</evidence>
<keyword evidence="12" id="KW-1185">Reference proteome</keyword>
<reference evidence="11 12" key="1">
    <citation type="submission" date="2020-04" db="EMBL/GenBank/DDBJ databases">
        <authorList>
            <person name="Laetsch R D."/>
            <person name="Stevens L."/>
            <person name="Kumar S."/>
            <person name="Blaxter L. M."/>
        </authorList>
    </citation>
    <scope>NUCLEOTIDE SEQUENCE [LARGE SCALE GENOMIC DNA]</scope>
</reference>
<comment type="function">
    <text evidence="5 7">Central component in molecular interactions underlying sperm crawling. Forms an extensive filament system that extends from sperm villipoda, along the leading edge of the pseudopod.</text>
</comment>
<dbReference type="GO" id="GO:0031143">
    <property type="term" value="C:pseudopodium"/>
    <property type="evidence" value="ECO:0007669"/>
    <property type="project" value="UniProtKB-SubCell"/>
</dbReference>
<evidence type="ECO:0000256" key="8">
    <source>
        <dbReference type="SAM" id="MobiDB-lite"/>
    </source>
</evidence>
<evidence type="ECO:0000259" key="10">
    <source>
        <dbReference type="PROSITE" id="PS50202"/>
    </source>
</evidence>
<evidence type="ECO:0000256" key="2">
    <source>
        <dbReference type="ARBA" id="ARBA00022490"/>
    </source>
</evidence>
<evidence type="ECO:0000256" key="4">
    <source>
        <dbReference type="ARBA" id="ARBA00023273"/>
    </source>
</evidence>